<feature type="region of interest" description="Disordered" evidence="1">
    <location>
        <begin position="80"/>
        <end position="101"/>
    </location>
</feature>
<dbReference type="Proteomes" id="UP000251513">
    <property type="component" value="Unassembled WGS sequence"/>
</dbReference>
<dbReference type="EMBL" id="PYJH01000002">
    <property type="protein sequence ID" value="PUE96554.1"/>
    <property type="molecule type" value="Genomic_DNA"/>
</dbReference>
<protein>
    <submittedName>
        <fullName evidence="2">Uncharacterized protein</fullName>
    </submittedName>
</protein>
<accession>A0AA45BXU7</accession>
<reference evidence="2 3" key="1">
    <citation type="submission" date="2018-03" db="EMBL/GenBank/DDBJ databases">
        <title>Sequencing of reference strains of Xanthomonas.</title>
        <authorList>
            <person name="Studholme D.J."/>
            <person name="Vicente J."/>
            <person name="Sarris P."/>
        </authorList>
    </citation>
    <scope>NUCLEOTIDE SEQUENCE [LARGE SCALE GENOMIC DNA]</scope>
    <source>
        <strain evidence="2 3">WHRI 5232</strain>
    </source>
</reference>
<organism evidence="2 3">
    <name type="scientific">Xanthomonas campestris pv. malvacearum</name>
    <dbReference type="NCBI Taxonomy" id="86040"/>
    <lineage>
        <taxon>Bacteria</taxon>
        <taxon>Pseudomonadati</taxon>
        <taxon>Pseudomonadota</taxon>
        <taxon>Gammaproteobacteria</taxon>
        <taxon>Lysobacterales</taxon>
        <taxon>Lysobacteraceae</taxon>
        <taxon>Xanthomonas</taxon>
    </lineage>
</organism>
<evidence type="ECO:0000256" key="1">
    <source>
        <dbReference type="SAM" id="MobiDB-lite"/>
    </source>
</evidence>
<gene>
    <name evidence="2" type="ORF">C7T86_01545</name>
</gene>
<comment type="caution">
    <text evidence="2">The sequence shown here is derived from an EMBL/GenBank/DDBJ whole genome shotgun (WGS) entry which is preliminary data.</text>
</comment>
<sequence length="101" mass="10976">MMRQAGQATPIVHGSDMTAVATVRGVAACVCACLFSAALRNAAMRTAAANVPVQRKRAARSSSVPRWRYAWRSRSARLSDNAAFQTEQPPCRTPHSVRNAY</sequence>
<proteinExistence type="predicted"/>
<dbReference type="AlphaFoldDB" id="A0AA45BXU7"/>
<evidence type="ECO:0000313" key="3">
    <source>
        <dbReference type="Proteomes" id="UP000251513"/>
    </source>
</evidence>
<name>A0AA45BXU7_XANCM</name>
<evidence type="ECO:0000313" key="2">
    <source>
        <dbReference type="EMBL" id="PUE96554.1"/>
    </source>
</evidence>